<dbReference type="OrthoDB" id="429722at2759"/>
<comment type="caution">
    <text evidence="1">The sequence shown here is derived from an EMBL/GenBank/DDBJ whole genome shotgun (WGS) entry which is preliminary data.</text>
</comment>
<evidence type="ECO:0000313" key="2">
    <source>
        <dbReference type="Proteomes" id="UP000037460"/>
    </source>
</evidence>
<reference evidence="2" key="1">
    <citation type="journal article" date="2015" name="PLoS Genet.">
        <title>Genome Sequence and Transcriptome Analyses of Chrysochromulina tobin: Metabolic Tools for Enhanced Algal Fitness in the Prominent Order Prymnesiales (Haptophyceae).</title>
        <authorList>
            <person name="Hovde B.T."/>
            <person name="Deodato C.R."/>
            <person name="Hunsperger H.M."/>
            <person name="Ryken S.A."/>
            <person name="Yost W."/>
            <person name="Jha R.K."/>
            <person name="Patterson J."/>
            <person name="Monnat R.J. Jr."/>
            <person name="Barlow S.B."/>
            <person name="Starkenburg S.R."/>
            <person name="Cattolico R.A."/>
        </authorList>
    </citation>
    <scope>NUCLEOTIDE SEQUENCE</scope>
    <source>
        <strain evidence="2">CCMP291</strain>
    </source>
</reference>
<accession>A0A0M0KB34</accession>
<sequence length="163" mass="18761">MMSPALGNPNGNTLQEFHYQSRCIEMINAHEASGGPRRPARTPYERVMFTRLEFEWLASHPPLHLLDPKYLWVPTGEDNTGVNDRHWLASRRDAEGVFRRWDALVEGKFHGIFFATSQVRPVFVSSETFNKLHLQYRKLGTKEVRTGNLGWFCNDAEMLATAL</sequence>
<keyword evidence="2" id="KW-1185">Reference proteome</keyword>
<organism evidence="1 2">
    <name type="scientific">Chrysochromulina tobinii</name>
    <dbReference type="NCBI Taxonomy" id="1460289"/>
    <lineage>
        <taxon>Eukaryota</taxon>
        <taxon>Haptista</taxon>
        <taxon>Haptophyta</taxon>
        <taxon>Prymnesiophyceae</taxon>
        <taxon>Prymnesiales</taxon>
        <taxon>Chrysochromulinaceae</taxon>
        <taxon>Chrysochromulina</taxon>
    </lineage>
</organism>
<dbReference type="AlphaFoldDB" id="A0A0M0KB34"/>
<dbReference type="Proteomes" id="UP000037460">
    <property type="component" value="Unassembled WGS sequence"/>
</dbReference>
<protein>
    <submittedName>
        <fullName evidence="1">Uncharacterized protein</fullName>
    </submittedName>
</protein>
<evidence type="ECO:0000313" key="1">
    <source>
        <dbReference type="EMBL" id="KOO36046.1"/>
    </source>
</evidence>
<dbReference type="EMBL" id="JWZX01000651">
    <property type="protein sequence ID" value="KOO36046.1"/>
    <property type="molecule type" value="Genomic_DNA"/>
</dbReference>
<proteinExistence type="predicted"/>
<name>A0A0M0KB34_9EUKA</name>
<gene>
    <name evidence="1" type="ORF">Ctob_013345</name>
</gene>